<feature type="compositionally biased region" description="Low complexity" evidence="1">
    <location>
        <begin position="397"/>
        <end position="421"/>
    </location>
</feature>
<feature type="compositionally biased region" description="Low complexity" evidence="1">
    <location>
        <begin position="355"/>
        <end position="367"/>
    </location>
</feature>
<feature type="region of interest" description="Disordered" evidence="1">
    <location>
        <begin position="256"/>
        <end position="456"/>
    </location>
</feature>
<feature type="compositionally biased region" description="Polar residues" evidence="1">
    <location>
        <begin position="432"/>
        <end position="450"/>
    </location>
</feature>
<dbReference type="AlphaFoldDB" id="A0A4V2K6M4"/>
<feature type="region of interest" description="Disordered" evidence="1">
    <location>
        <begin position="1"/>
        <end position="73"/>
    </location>
</feature>
<keyword evidence="3" id="KW-1185">Reference proteome</keyword>
<protein>
    <submittedName>
        <fullName evidence="2">Uncharacterized protein</fullName>
    </submittedName>
</protein>
<evidence type="ECO:0000256" key="1">
    <source>
        <dbReference type="SAM" id="MobiDB-lite"/>
    </source>
</evidence>
<feature type="region of interest" description="Disordered" evidence="1">
    <location>
        <begin position="135"/>
        <end position="163"/>
    </location>
</feature>
<evidence type="ECO:0000313" key="3">
    <source>
        <dbReference type="Proteomes" id="UP000292082"/>
    </source>
</evidence>
<proteinExistence type="predicted"/>
<accession>A0A4V2K6M4</accession>
<feature type="compositionally biased region" description="Basic and acidic residues" evidence="1">
    <location>
        <begin position="307"/>
        <end position="324"/>
    </location>
</feature>
<reference evidence="2 3" key="1">
    <citation type="submission" date="2019-01" db="EMBL/GenBank/DDBJ databases">
        <title>Draft genome sequences of three monokaryotic isolates of the white-rot basidiomycete fungus Dichomitus squalens.</title>
        <authorList>
            <consortium name="DOE Joint Genome Institute"/>
            <person name="Lopez S.C."/>
            <person name="Andreopoulos B."/>
            <person name="Pangilinan J."/>
            <person name="Lipzen A."/>
            <person name="Riley R."/>
            <person name="Ahrendt S."/>
            <person name="Ng V."/>
            <person name="Barry K."/>
            <person name="Daum C."/>
            <person name="Grigoriev I.V."/>
            <person name="Hilden K.S."/>
            <person name="Makela M.R."/>
            <person name="de Vries R.P."/>
        </authorList>
    </citation>
    <scope>NUCLEOTIDE SEQUENCE [LARGE SCALE GENOMIC DNA]</scope>
    <source>
        <strain evidence="2 3">CBS 464.89</strain>
    </source>
</reference>
<feature type="compositionally biased region" description="Basic and acidic residues" evidence="1">
    <location>
        <begin position="35"/>
        <end position="44"/>
    </location>
</feature>
<organism evidence="2 3">
    <name type="scientific">Dichomitus squalens</name>
    <dbReference type="NCBI Taxonomy" id="114155"/>
    <lineage>
        <taxon>Eukaryota</taxon>
        <taxon>Fungi</taxon>
        <taxon>Dikarya</taxon>
        <taxon>Basidiomycota</taxon>
        <taxon>Agaricomycotina</taxon>
        <taxon>Agaricomycetes</taxon>
        <taxon>Polyporales</taxon>
        <taxon>Polyporaceae</taxon>
        <taxon>Dichomitus</taxon>
    </lineage>
</organism>
<sequence>MAPVSAATKYDTAPPQSRTSNSSGNWNRQQSYRAPQHDTTERKQLLAAPVVPPSQDRRLVQAPALNPIHPTWPVDSKLSKLQKSYGIYPSLTSDIYIYERSITSASFDDELASSPSSDSSSSDSDHFARTATYASVEVSSTRASSSTETLESTLTARAPAGTHPNAVAPLAIAAAPRPPSTRPRHDSTSAARPVIPLTRAQSQLQRSISVSRVVPPIPLASAPLENLSDSSDSDTAVSDTHIDGMVVDMLGAPLSGPSSYGYPGRNPPSFRTRRDSTDRVPSNSYRRDAPSASSRDLPAARSVAPPPHERSQRREDSPRADDQAYPRAPPGLTSGGAAGGGVATVPDGSPPRWNSDPSPSFSSNGSPTARSAGSAPALARTTSTRPGPAIPFPGPQAPARSAVAVPPSIPPAAASPTTASPPRRDTRTPSPQNTSPAGSPTTHSPTQGCPTSAIGPGALVVAPKRNVRWNDNLVCPSPVPLEQRRKGWFNRRGDQLWTNDGQYKVPAQGQEFPPDLALYPEPNTGWMNEEGVRIDMQHRLIPKQPLRPALKRRTL</sequence>
<gene>
    <name evidence="2" type="ORF">BD310DRAFT_981600</name>
</gene>
<feature type="region of interest" description="Disordered" evidence="1">
    <location>
        <begin position="175"/>
        <end position="194"/>
    </location>
</feature>
<name>A0A4V2K6M4_9APHY</name>
<dbReference type="STRING" id="114155.A0A4V2K6M4"/>
<feature type="compositionally biased region" description="Polar residues" evidence="1">
    <location>
        <begin position="14"/>
        <end position="33"/>
    </location>
</feature>
<evidence type="ECO:0000313" key="2">
    <source>
        <dbReference type="EMBL" id="TBU52773.1"/>
    </source>
</evidence>
<feature type="compositionally biased region" description="Gly residues" evidence="1">
    <location>
        <begin position="333"/>
        <end position="342"/>
    </location>
</feature>
<dbReference type="Proteomes" id="UP000292082">
    <property type="component" value="Unassembled WGS sequence"/>
</dbReference>
<dbReference type="EMBL" id="ML145237">
    <property type="protein sequence ID" value="TBU52773.1"/>
    <property type="molecule type" value="Genomic_DNA"/>
</dbReference>